<dbReference type="EMBL" id="JAHCVK010000002">
    <property type="protein sequence ID" value="MBT0653125.1"/>
    <property type="molecule type" value="Genomic_DNA"/>
</dbReference>
<dbReference type="SUPFAM" id="SSF53383">
    <property type="entry name" value="PLP-dependent transferases"/>
    <property type="match status" value="1"/>
</dbReference>
<gene>
    <name evidence="3" type="ORF">KI810_08670</name>
</gene>
<dbReference type="InterPro" id="IPR015421">
    <property type="entry name" value="PyrdxlP-dep_Trfase_major"/>
</dbReference>
<evidence type="ECO:0000256" key="2">
    <source>
        <dbReference type="RuleBase" id="RU004508"/>
    </source>
</evidence>
<comment type="similarity">
    <text evidence="1 2">Belongs to the DegT/DnrJ/EryC1 family.</text>
</comment>
<sequence length="413" mass="45491">MNSKKLAIDGGTPVRSTPFAPWPFFDADEIAAATAPLQSGKVNYWTGTEGREFEKEFAAFAGCRHAIALANGTVALELALYALGIGPGDEVITTSRTFIASASCIVMRGATPVIADVDPVSQNVTADTIRPCITPRTKAIIAVHLAGWPCDMDPILELARQRGLKVIEDCAQCHGATYKGRPVGSLGDVAAFSFCQDKIMTTGGEGGMLTTNDPALWERAWAFKDHGKSFDAVYNRQHPPGFRWLHESFGTNWRMTEMQSAIGRVQLRKLPEWTRIRNRHAAILTEGFSHIPALRLTIPPPEIGHAYYKYYVFLRPGTFENSKFKIQNSKFPSFRDRAMAAINAEGIPCFSGSCSEIYLEKAFDGLRPMERLPVAKELGETSLMFLVHPTLGDEDMRDTVRAVEKVMKAVLSS</sequence>
<keyword evidence="4" id="KW-1185">Reference proteome</keyword>
<evidence type="ECO:0000256" key="1">
    <source>
        <dbReference type="ARBA" id="ARBA00037999"/>
    </source>
</evidence>
<protein>
    <submittedName>
        <fullName evidence="3">DegT/DnrJ/EryC1/StrS family aminotransferase</fullName>
    </submittedName>
</protein>
<keyword evidence="3" id="KW-0808">Transferase</keyword>
<accession>A0ABS5SCM4</accession>
<comment type="caution">
    <text evidence="3">The sequence shown here is derived from an EMBL/GenBank/DDBJ whole genome shotgun (WGS) entry which is preliminary data.</text>
</comment>
<dbReference type="Pfam" id="PF01041">
    <property type="entry name" value="DegT_DnrJ_EryC1"/>
    <property type="match status" value="1"/>
</dbReference>
<evidence type="ECO:0000313" key="4">
    <source>
        <dbReference type="Proteomes" id="UP000756860"/>
    </source>
</evidence>
<dbReference type="CDD" id="cd00616">
    <property type="entry name" value="AHBA_syn"/>
    <property type="match status" value="1"/>
</dbReference>
<dbReference type="InterPro" id="IPR015424">
    <property type="entry name" value="PyrdxlP-dep_Trfase"/>
</dbReference>
<keyword evidence="3" id="KW-0032">Aminotransferase</keyword>
<proteinExistence type="inferred from homology"/>
<dbReference type="PANTHER" id="PTHR30244">
    <property type="entry name" value="TRANSAMINASE"/>
    <property type="match status" value="1"/>
</dbReference>
<dbReference type="Gene3D" id="3.40.640.10">
    <property type="entry name" value="Type I PLP-dependent aspartate aminotransferase-like (Major domain)"/>
    <property type="match status" value="1"/>
</dbReference>
<dbReference type="InterPro" id="IPR000653">
    <property type="entry name" value="DegT/StrS_aminotransferase"/>
</dbReference>
<dbReference type="Gene3D" id="3.90.1150.10">
    <property type="entry name" value="Aspartate Aminotransferase, domain 1"/>
    <property type="match status" value="1"/>
</dbReference>
<dbReference type="GO" id="GO:0008483">
    <property type="term" value="F:transaminase activity"/>
    <property type="evidence" value="ECO:0007669"/>
    <property type="project" value="UniProtKB-KW"/>
</dbReference>
<dbReference type="InterPro" id="IPR015422">
    <property type="entry name" value="PyrdxlP-dep_Trfase_small"/>
</dbReference>
<name>A0ABS5SCM4_9BACT</name>
<dbReference type="PIRSF" id="PIRSF000390">
    <property type="entry name" value="PLP_StrS"/>
    <property type="match status" value="1"/>
</dbReference>
<dbReference type="Proteomes" id="UP000756860">
    <property type="component" value="Unassembled WGS sequence"/>
</dbReference>
<evidence type="ECO:0000313" key="3">
    <source>
        <dbReference type="EMBL" id="MBT0653125.1"/>
    </source>
</evidence>
<dbReference type="RefSeq" id="WP_214175106.1">
    <property type="nucleotide sequence ID" value="NZ_JAHCVK010000002.1"/>
</dbReference>
<dbReference type="PANTHER" id="PTHR30244:SF34">
    <property type="entry name" value="DTDP-4-AMINO-4,6-DIDEOXYGALACTOSE TRANSAMINASE"/>
    <property type="match status" value="1"/>
</dbReference>
<keyword evidence="2" id="KW-0663">Pyridoxal phosphate</keyword>
<reference evidence="3 4" key="1">
    <citation type="submission" date="2021-05" db="EMBL/GenBank/DDBJ databases">
        <title>The draft genome of Geobacter luticola JCM 17780.</title>
        <authorList>
            <person name="Xu Z."/>
            <person name="Masuda Y."/>
            <person name="Itoh H."/>
            <person name="Senoo K."/>
        </authorList>
    </citation>
    <scope>NUCLEOTIDE SEQUENCE [LARGE SCALE GENOMIC DNA]</scope>
    <source>
        <strain evidence="3 4">JCM 17780</strain>
    </source>
</reference>
<organism evidence="3 4">
    <name type="scientific">Geomobilimonas luticola</name>
    <dbReference type="NCBI Taxonomy" id="1114878"/>
    <lineage>
        <taxon>Bacteria</taxon>
        <taxon>Pseudomonadati</taxon>
        <taxon>Thermodesulfobacteriota</taxon>
        <taxon>Desulfuromonadia</taxon>
        <taxon>Geobacterales</taxon>
        <taxon>Geobacteraceae</taxon>
        <taxon>Geomobilimonas</taxon>
    </lineage>
</organism>